<gene>
    <name evidence="2" type="ORF">L596_014951</name>
</gene>
<organism evidence="2 3">
    <name type="scientific">Steinernema carpocapsae</name>
    <name type="common">Entomopathogenic nematode</name>
    <dbReference type="NCBI Taxonomy" id="34508"/>
    <lineage>
        <taxon>Eukaryota</taxon>
        <taxon>Metazoa</taxon>
        <taxon>Ecdysozoa</taxon>
        <taxon>Nematoda</taxon>
        <taxon>Chromadorea</taxon>
        <taxon>Rhabditida</taxon>
        <taxon>Tylenchina</taxon>
        <taxon>Panagrolaimomorpha</taxon>
        <taxon>Strongyloidoidea</taxon>
        <taxon>Steinernematidae</taxon>
        <taxon>Steinernema</taxon>
    </lineage>
</organism>
<dbReference type="Proteomes" id="UP000298663">
    <property type="component" value="Unassembled WGS sequence"/>
</dbReference>
<reference evidence="2 3" key="2">
    <citation type="journal article" date="2019" name="G3 (Bethesda)">
        <title>Hybrid Assembly of the Genome of the Entomopathogenic Nematode Steinernema carpocapsae Identifies the X-Chromosome.</title>
        <authorList>
            <person name="Serra L."/>
            <person name="Macchietto M."/>
            <person name="Macias-Munoz A."/>
            <person name="McGill C.J."/>
            <person name="Rodriguez I.M."/>
            <person name="Rodriguez B."/>
            <person name="Murad R."/>
            <person name="Mortazavi A."/>
        </authorList>
    </citation>
    <scope>NUCLEOTIDE SEQUENCE [LARGE SCALE GENOMIC DNA]</scope>
    <source>
        <strain evidence="2 3">ALL</strain>
    </source>
</reference>
<reference evidence="2 3" key="1">
    <citation type="journal article" date="2015" name="Genome Biol.">
        <title>Comparative genomics of Steinernema reveals deeply conserved gene regulatory networks.</title>
        <authorList>
            <person name="Dillman A.R."/>
            <person name="Macchietto M."/>
            <person name="Porter C.F."/>
            <person name="Rogers A."/>
            <person name="Williams B."/>
            <person name="Antoshechkin I."/>
            <person name="Lee M.M."/>
            <person name="Goodwin Z."/>
            <person name="Lu X."/>
            <person name="Lewis E.E."/>
            <person name="Goodrich-Blair H."/>
            <person name="Stock S.P."/>
            <person name="Adams B.J."/>
            <person name="Sternberg P.W."/>
            <person name="Mortazavi A."/>
        </authorList>
    </citation>
    <scope>NUCLEOTIDE SEQUENCE [LARGE SCALE GENOMIC DNA]</scope>
    <source>
        <strain evidence="2 3">ALL</strain>
    </source>
</reference>
<evidence type="ECO:0000256" key="1">
    <source>
        <dbReference type="SAM" id="Phobius"/>
    </source>
</evidence>
<evidence type="ECO:0000313" key="3">
    <source>
        <dbReference type="Proteomes" id="UP000298663"/>
    </source>
</evidence>
<keyword evidence="1" id="KW-0812">Transmembrane</keyword>
<sequence length="109" mass="12479">MRRFPRLSLARDFSAPPFPTPIQFCNLALVGNFSDRKPLRVFVVRRSEEFYWRHKVIPALLTSVGLFTSFSASSVLFVFFVNLSHLRQSDLWNAPNSGLVSPQTLSTKF</sequence>
<comment type="caution">
    <text evidence="2">The sequence shown here is derived from an EMBL/GenBank/DDBJ whole genome shotgun (WGS) entry which is preliminary data.</text>
</comment>
<proteinExistence type="predicted"/>
<protein>
    <submittedName>
        <fullName evidence="2">Uncharacterized protein</fullName>
    </submittedName>
</protein>
<keyword evidence="3" id="KW-1185">Reference proteome</keyword>
<evidence type="ECO:0000313" key="2">
    <source>
        <dbReference type="EMBL" id="TKR80997.1"/>
    </source>
</evidence>
<dbReference type="AlphaFoldDB" id="A0A4U5NDF6"/>
<name>A0A4U5NDF6_STECR</name>
<keyword evidence="1" id="KW-1133">Transmembrane helix</keyword>
<keyword evidence="1" id="KW-0472">Membrane</keyword>
<dbReference type="EMBL" id="AZBU02000004">
    <property type="protein sequence ID" value="TKR80997.1"/>
    <property type="molecule type" value="Genomic_DNA"/>
</dbReference>
<feature type="transmembrane region" description="Helical" evidence="1">
    <location>
        <begin position="56"/>
        <end position="81"/>
    </location>
</feature>
<accession>A0A4U5NDF6</accession>